<feature type="region of interest" description="Disordered" evidence="1">
    <location>
        <begin position="101"/>
        <end position="124"/>
    </location>
</feature>
<feature type="compositionally biased region" description="Basic and acidic residues" evidence="1">
    <location>
        <begin position="108"/>
        <end position="121"/>
    </location>
</feature>
<accession>A0A1I8ATI4</accession>
<sequence length="178" mass="19564">MDRLSITGTSRRSPAPTTERLLQHFVSPPTAASLTTVSFSKTSLEISTGSWQLRTCTYLYGPVRTHGLPDLLGDMILHTSIFTSRERYDIGNATAAKKYGIRHASPLKSREGQQRERKRNGAESPAPTIERLLQLFVSPFTTISLTTVSFSNTSLGISTGSWQLPQSPSSKYSDLFGP</sequence>
<proteinExistence type="predicted"/>
<organism evidence="2 3">
    <name type="scientific">Steinernema glaseri</name>
    <dbReference type="NCBI Taxonomy" id="37863"/>
    <lineage>
        <taxon>Eukaryota</taxon>
        <taxon>Metazoa</taxon>
        <taxon>Ecdysozoa</taxon>
        <taxon>Nematoda</taxon>
        <taxon>Chromadorea</taxon>
        <taxon>Rhabditida</taxon>
        <taxon>Tylenchina</taxon>
        <taxon>Panagrolaimomorpha</taxon>
        <taxon>Strongyloidoidea</taxon>
        <taxon>Steinernematidae</taxon>
        <taxon>Steinernema</taxon>
    </lineage>
</organism>
<dbReference type="WBParaSite" id="L893_g9063.t1">
    <property type="protein sequence ID" value="L893_g9063.t1"/>
    <property type="gene ID" value="L893_g9063"/>
</dbReference>
<reference evidence="3" key="1">
    <citation type="submission" date="2016-11" db="UniProtKB">
        <authorList>
            <consortium name="WormBaseParasite"/>
        </authorList>
    </citation>
    <scope>IDENTIFICATION</scope>
</reference>
<protein>
    <submittedName>
        <fullName evidence="3">Uncharacterized protein</fullName>
    </submittedName>
</protein>
<dbReference type="AlphaFoldDB" id="A0A1I8ATI4"/>
<evidence type="ECO:0000313" key="3">
    <source>
        <dbReference type="WBParaSite" id="L893_g9063.t1"/>
    </source>
</evidence>
<evidence type="ECO:0000313" key="2">
    <source>
        <dbReference type="Proteomes" id="UP000095287"/>
    </source>
</evidence>
<dbReference type="Proteomes" id="UP000095287">
    <property type="component" value="Unplaced"/>
</dbReference>
<keyword evidence="2" id="KW-1185">Reference proteome</keyword>
<evidence type="ECO:0000256" key="1">
    <source>
        <dbReference type="SAM" id="MobiDB-lite"/>
    </source>
</evidence>
<name>A0A1I8ATI4_9BILA</name>